<dbReference type="Proteomes" id="UP000199691">
    <property type="component" value="Unassembled WGS sequence"/>
</dbReference>
<gene>
    <name evidence="1" type="ORF">SAMN05421507_118120</name>
</gene>
<protein>
    <submittedName>
        <fullName evidence="1">Uncharacterized protein</fullName>
    </submittedName>
</protein>
<evidence type="ECO:0000313" key="2">
    <source>
        <dbReference type="Proteomes" id="UP000199691"/>
    </source>
</evidence>
<reference evidence="2" key="1">
    <citation type="submission" date="2016-10" db="EMBL/GenBank/DDBJ databases">
        <authorList>
            <person name="Varghese N."/>
            <person name="Submissions S."/>
        </authorList>
    </citation>
    <scope>NUCLEOTIDE SEQUENCE [LARGE SCALE GENOMIC DNA]</scope>
    <source>
        <strain evidence="2">CGMCC 4.6609</strain>
    </source>
</reference>
<accession>A0A1H0WDC3</accession>
<evidence type="ECO:0000313" key="1">
    <source>
        <dbReference type="EMBL" id="SDP88553.1"/>
    </source>
</evidence>
<name>A0A1H0WDC3_9PSEU</name>
<proteinExistence type="predicted"/>
<dbReference type="EMBL" id="FNIX01000018">
    <property type="protein sequence ID" value="SDP88553.1"/>
    <property type="molecule type" value="Genomic_DNA"/>
</dbReference>
<dbReference type="STRING" id="641025.SAMN05421507_118120"/>
<keyword evidence="2" id="KW-1185">Reference proteome</keyword>
<dbReference type="AlphaFoldDB" id="A0A1H0WDC3"/>
<sequence length="103" mass="10914">MTVRVTPSRAIPAWDGAGSTYRQHEADRCRQKRACSSIVAALVVLVTFRRTGAPLMAGQLTSAGVRPAFYAAGICVLSQMLWTPISALLDAGPGSHDFPAITV</sequence>
<organism evidence="1 2">
    <name type="scientific">Lentzea jiangxiensis</name>
    <dbReference type="NCBI Taxonomy" id="641025"/>
    <lineage>
        <taxon>Bacteria</taxon>
        <taxon>Bacillati</taxon>
        <taxon>Actinomycetota</taxon>
        <taxon>Actinomycetes</taxon>
        <taxon>Pseudonocardiales</taxon>
        <taxon>Pseudonocardiaceae</taxon>
        <taxon>Lentzea</taxon>
    </lineage>
</organism>